<dbReference type="SUPFAM" id="SSF51011">
    <property type="entry name" value="Glycosyl hydrolase domain"/>
    <property type="match status" value="1"/>
</dbReference>
<keyword evidence="5" id="KW-0119">Carbohydrate metabolism</keyword>
<keyword evidence="4" id="KW-0378">Hydrolase</keyword>
<proteinExistence type="inferred from homology"/>
<organism evidence="8 9">
    <name type="scientific">Pedobacter ginsengiterrae</name>
    <dbReference type="NCBI Taxonomy" id="871696"/>
    <lineage>
        <taxon>Bacteria</taxon>
        <taxon>Pseudomonadati</taxon>
        <taxon>Bacteroidota</taxon>
        <taxon>Sphingobacteriia</taxon>
        <taxon>Sphingobacteriales</taxon>
        <taxon>Sphingobacteriaceae</taxon>
        <taxon>Pedobacter</taxon>
    </lineage>
</organism>
<accession>A0ABP7Q775</accession>
<dbReference type="InterPro" id="IPR006047">
    <property type="entry name" value="GH13_cat_dom"/>
</dbReference>
<dbReference type="PANTHER" id="PTHR43447">
    <property type="entry name" value="ALPHA-AMYLASE"/>
    <property type="match status" value="1"/>
</dbReference>
<evidence type="ECO:0000313" key="8">
    <source>
        <dbReference type="EMBL" id="GAA3977393.1"/>
    </source>
</evidence>
<keyword evidence="3" id="KW-0479">Metal-binding</keyword>
<dbReference type="EMBL" id="BAABAK010000016">
    <property type="protein sequence ID" value="GAA3977393.1"/>
    <property type="molecule type" value="Genomic_DNA"/>
</dbReference>
<protein>
    <submittedName>
        <fullName evidence="8">Alpha-amylase</fullName>
    </submittedName>
</protein>
<evidence type="ECO:0000313" key="9">
    <source>
        <dbReference type="Proteomes" id="UP001501081"/>
    </source>
</evidence>
<dbReference type="RefSeq" id="WP_344768654.1">
    <property type="nucleotide sequence ID" value="NZ_BAABAK010000016.1"/>
</dbReference>
<dbReference type="InterPro" id="IPR013780">
    <property type="entry name" value="Glyco_hydro_b"/>
</dbReference>
<keyword evidence="6" id="KW-0326">Glycosidase</keyword>
<evidence type="ECO:0000256" key="4">
    <source>
        <dbReference type="ARBA" id="ARBA00022801"/>
    </source>
</evidence>
<comment type="caution">
    <text evidence="8">The sequence shown here is derived from an EMBL/GenBank/DDBJ whole genome shotgun (WGS) entry which is preliminary data.</text>
</comment>
<dbReference type="Gene3D" id="3.20.20.80">
    <property type="entry name" value="Glycosidases"/>
    <property type="match status" value="1"/>
</dbReference>
<dbReference type="InterPro" id="IPR015237">
    <property type="entry name" value="Alpha-amylase_C_pro"/>
</dbReference>
<dbReference type="SUPFAM" id="SSF51445">
    <property type="entry name" value="(Trans)glycosidases"/>
    <property type="match status" value="1"/>
</dbReference>
<comment type="cofactor">
    <cofactor evidence="1">
        <name>Ca(2+)</name>
        <dbReference type="ChEBI" id="CHEBI:29108"/>
    </cofactor>
</comment>
<dbReference type="NCBIfam" id="NF006968">
    <property type="entry name" value="PRK09441.1-1"/>
    <property type="match status" value="1"/>
</dbReference>
<dbReference type="InterPro" id="IPR017853">
    <property type="entry name" value="GH"/>
</dbReference>
<dbReference type="Proteomes" id="UP001501081">
    <property type="component" value="Unassembled WGS sequence"/>
</dbReference>
<evidence type="ECO:0000256" key="1">
    <source>
        <dbReference type="ARBA" id="ARBA00001913"/>
    </source>
</evidence>
<name>A0ABP7Q775_9SPHI</name>
<feature type="domain" description="Glycosyl hydrolase family 13 catalytic" evidence="7">
    <location>
        <begin position="4"/>
        <end position="402"/>
    </location>
</feature>
<sequence>MENFTMLQYFQWYYPADGSLWKKITKDAKELKAFGIDTLWIPPAHKGMDGKESTGYDVYDHYDLGEFDQKGSIATKYGSKAELLEAVGAAQSAGLQVYADIVLNHVGGGDETEIVKVRKVDPQNRNEFVSDPYEIEAYTKFNFPGRQVKYSDFKWDYKCFTGVDFDKKNEETAIYSIQNKDREGWQDVLDNENGNYDYLMLCDIDFRNPSVMEELKKWGEWFHETLKFDGFRLDAIKHMPPFFFNEWLDHMRTFTGKELFTVGEYWSPGQLDVMLEYIDVTQGRMSLFDACLQANFSTASKQGADYDLSQIFTGTLVSAKPELAVTLVENHDTQPLQSLEQTVEYWFRPLAYAMILLRATGYPCIFYPDLYGAKYTDQGNDGEEHQIVLEPITQIQAMLGLRQNNVYGEQRDYFDHPNCIGWTVKGAVEKPGSGIAVLLSNGGEGFKSMEIGKAFAGRTFHDRLGVIDSEVVINEDGWGEFLCGAGSVSAWTAD</sequence>
<dbReference type="Gene3D" id="2.60.40.1180">
    <property type="entry name" value="Golgi alpha-mannosidase II"/>
    <property type="match status" value="1"/>
</dbReference>
<evidence type="ECO:0000256" key="5">
    <source>
        <dbReference type="ARBA" id="ARBA00023277"/>
    </source>
</evidence>
<dbReference type="NCBIfam" id="NF006969">
    <property type="entry name" value="PRK09441.1-2"/>
    <property type="match status" value="1"/>
</dbReference>
<dbReference type="PIRSF" id="PIRSF001021">
    <property type="entry name" value="Alph-amls_thrmst"/>
    <property type="match status" value="1"/>
</dbReference>
<evidence type="ECO:0000259" key="7">
    <source>
        <dbReference type="SMART" id="SM00642"/>
    </source>
</evidence>
<evidence type="ECO:0000256" key="2">
    <source>
        <dbReference type="ARBA" id="ARBA00008061"/>
    </source>
</evidence>
<keyword evidence="9" id="KW-1185">Reference proteome</keyword>
<evidence type="ECO:0000256" key="6">
    <source>
        <dbReference type="ARBA" id="ARBA00023295"/>
    </source>
</evidence>
<dbReference type="Pfam" id="PF09154">
    <property type="entry name" value="Alpha-amy_C_pro"/>
    <property type="match status" value="1"/>
</dbReference>
<reference evidence="9" key="1">
    <citation type="journal article" date="2019" name="Int. J. Syst. Evol. Microbiol.">
        <title>The Global Catalogue of Microorganisms (GCM) 10K type strain sequencing project: providing services to taxonomists for standard genome sequencing and annotation.</title>
        <authorList>
            <consortium name="The Broad Institute Genomics Platform"/>
            <consortium name="The Broad Institute Genome Sequencing Center for Infectious Disease"/>
            <person name="Wu L."/>
            <person name="Ma J."/>
        </authorList>
    </citation>
    <scope>NUCLEOTIDE SEQUENCE [LARGE SCALE GENOMIC DNA]</scope>
    <source>
        <strain evidence="9">JCM 17338</strain>
    </source>
</reference>
<dbReference type="InterPro" id="IPR013776">
    <property type="entry name" value="A-amylase_thermo"/>
</dbReference>
<dbReference type="Pfam" id="PF00128">
    <property type="entry name" value="Alpha-amylase"/>
    <property type="match status" value="1"/>
</dbReference>
<dbReference type="CDD" id="cd11318">
    <property type="entry name" value="AmyAc_bac_fung_AmyA"/>
    <property type="match status" value="1"/>
</dbReference>
<gene>
    <name evidence="8" type="primary">amyA_1</name>
    <name evidence="8" type="ORF">GCM10022246_32100</name>
</gene>
<dbReference type="Gene3D" id="2.40.30.140">
    <property type="match status" value="1"/>
</dbReference>
<dbReference type="SMART" id="SM00642">
    <property type="entry name" value="Aamy"/>
    <property type="match status" value="1"/>
</dbReference>
<comment type="similarity">
    <text evidence="2">Belongs to the glycosyl hydrolase 13 family.</text>
</comment>
<evidence type="ECO:0000256" key="3">
    <source>
        <dbReference type="ARBA" id="ARBA00022723"/>
    </source>
</evidence>